<dbReference type="Ensembl" id="ENSEEET00000057787.1">
    <property type="protein sequence ID" value="ENSEEEP00000063026.1"/>
    <property type="gene ID" value="ENSEEEG00000025058.1"/>
</dbReference>
<evidence type="ECO:0008006" key="8">
    <source>
        <dbReference type="Google" id="ProtNLM"/>
    </source>
</evidence>
<gene>
    <name evidence="6" type="primary">LOC113569028</name>
</gene>
<dbReference type="GO" id="GO:0016020">
    <property type="term" value="C:membrane"/>
    <property type="evidence" value="ECO:0007669"/>
    <property type="project" value="UniProtKB-SubCell"/>
</dbReference>
<accession>A0AAY5F1W4</accession>
<keyword evidence="5" id="KW-0812">Transmembrane</keyword>
<reference evidence="6" key="2">
    <citation type="submission" date="2025-08" db="UniProtKB">
        <authorList>
            <consortium name="Ensembl"/>
        </authorList>
    </citation>
    <scope>IDENTIFICATION</scope>
</reference>
<evidence type="ECO:0000256" key="3">
    <source>
        <dbReference type="ARBA" id="ARBA00023136"/>
    </source>
</evidence>
<dbReference type="GeneTree" id="ENSGT01030000234540"/>
<reference evidence="6 7" key="1">
    <citation type="submission" date="2020-05" db="EMBL/GenBank/DDBJ databases">
        <title>Electrophorus electricus (electric eel) genome, fEleEle1, primary haplotype.</title>
        <authorList>
            <person name="Myers G."/>
            <person name="Meyer A."/>
            <person name="Fedrigo O."/>
            <person name="Formenti G."/>
            <person name="Rhie A."/>
            <person name="Tracey A."/>
            <person name="Sims Y."/>
            <person name="Jarvis E.D."/>
        </authorList>
    </citation>
    <scope>NUCLEOTIDE SEQUENCE [LARGE SCALE GENOMIC DNA]</scope>
</reference>
<evidence type="ECO:0000313" key="7">
    <source>
        <dbReference type="Proteomes" id="UP000314983"/>
    </source>
</evidence>
<evidence type="ECO:0000256" key="5">
    <source>
        <dbReference type="SAM" id="Phobius"/>
    </source>
</evidence>
<comment type="subcellular location">
    <subcellularLocation>
        <location evidence="1">Membrane</location>
    </subcellularLocation>
</comment>
<keyword evidence="3 5" id="KW-0472">Membrane</keyword>
<reference evidence="6" key="3">
    <citation type="submission" date="2025-09" db="UniProtKB">
        <authorList>
            <consortium name="Ensembl"/>
        </authorList>
    </citation>
    <scope>IDENTIFICATION</scope>
</reference>
<dbReference type="AlphaFoldDB" id="A0AAY5F1W4"/>
<protein>
    <recommendedName>
        <fullName evidence="8">Immunoglobulin subtype domain-containing protein</fullName>
    </recommendedName>
</protein>
<name>A0AAY5F1W4_ELEEL</name>
<sequence>MKLNSNNPASRVSVHYNRQPDNHIAKLVFYMSTVHKWKTNTFLTQEFERGSNSLTMMVVQRILVLSVFVSFAVSHEELRLIGTSVQMDAQDHESTFEEFIWRFNKTINLIKYYNETKKMRVNPSYEGRVEFNIETYSLTLKNLQKKDSGLYEAQVSHFNDKIVAMYSLSVLDPVETPGLTYVLDKQIGDPCNISLTCKGHGLSVISSCFNKTCEKNKNITREGITLYLSVINSSSVICNISNPVSWNMSAIEMKDLKQVCHRKGAVEKEDQAIPGLYYPLLLIAVILVVVVVIGVLMKKKPCKTNSTGSSQGDTVYAEVENGNGKPAAMLDKLGQPSTVYSVVGKPAQSSGSEESNGTTPNTLYQELETQVSLVETSTHDTSGVLNMKQVTMERPHTLPETVYATVCKANK</sequence>
<evidence type="ECO:0000256" key="1">
    <source>
        <dbReference type="ARBA" id="ARBA00004370"/>
    </source>
</evidence>
<evidence type="ECO:0000256" key="4">
    <source>
        <dbReference type="ARBA" id="ARBA00023180"/>
    </source>
</evidence>
<keyword evidence="2" id="KW-0732">Signal</keyword>
<keyword evidence="5" id="KW-1133">Transmembrane helix</keyword>
<dbReference type="PANTHER" id="PTHR12080:SF56">
    <property type="entry name" value="NATURAL KILLER CELL RECEPTOR 2B4"/>
    <property type="match status" value="1"/>
</dbReference>
<dbReference type="SUPFAM" id="SSF48726">
    <property type="entry name" value="Immunoglobulin"/>
    <property type="match status" value="1"/>
</dbReference>
<keyword evidence="4" id="KW-0325">Glycoprotein</keyword>
<keyword evidence="7" id="KW-1185">Reference proteome</keyword>
<proteinExistence type="predicted"/>
<dbReference type="InterPro" id="IPR036179">
    <property type="entry name" value="Ig-like_dom_sf"/>
</dbReference>
<organism evidence="6 7">
    <name type="scientific">Electrophorus electricus</name>
    <name type="common">Electric eel</name>
    <name type="synonym">Gymnotus electricus</name>
    <dbReference type="NCBI Taxonomy" id="8005"/>
    <lineage>
        <taxon>Eukaryota</taxon>
        <taxon>Metazoa</taxon>
        <taxon>Chordata</taxon>
        <taxon>Craniata</taxon>
        <taxon>Vertebrata</taxon>
        <taxon>Euteleostomi</taxon>
        <taxon>Actinopterygii</taxon>
        <taxon>Neopterygii</taxon>
        <taxon>Teleostei</taxon>
        <taxon>Ostariophysi</taxon>
        <taxon>Gymnotiformes</taxon>
        <taxon>Gymnotoidei</taxon>
        <taxon>Gymnotidae</taxon>
        <taxon>Electrophorus</taxon>
    </lineage>
</organism>
<dbReference type="InterPro" id="IPR013783">
    <property type="entry name" value="Ig-like_fold"/>
</dbReference>
<evidence type="ECO:0000256" key="2">
    <source>
        <dbReference type="ARBA" id="ARBA00022729"/>
    </source>
</evidence>
<dbReference type="InterPro" id="IPR015631">
    <property type="entry name" value="CD2/SLAM_rcpt"/>
</dbReference>
<evidence type="ECO:0000313" key="6">
    <source>
        <dbReference type="Ensembl" id="ENSEEEP00000063026.1"/>
    </source>
</evidence>
<dbReference type="PANTHER" id="PTHR12080">
    <property type="entry name" value="SIGNALING LYMPHOCYTIC ACTIVATION MOLECULE"/>
    <property type="match status" value="1"/>
</dbReference>
<dbReference type="Gene3D" id="2.60.40.10">
    <property type="entry name" value="Immunoglobulins"/>
    <property type="match status" value="1"/>
</dbReference>
<feature type="transmembrane region" description="Helical" evidence="5">
    <location>
        <begin position="276"/>
        <end position="297"/>
    </location>
</feature>
<dbReference type="Proteomes" id="UP000314983">
    <property type="component" value="Chromosome 7"/>
</dbReference>